<evidence type="ECO:0000313" key="6">
    <source>
        <dbReference type="Proteomes" id="UP000663829"/>
    </source>
</evidence>
<name>A0A813VDR0_9BILA</name>
<feature type="domain" description="DUF6973" evidence="1">
    <location>
        <begin position="35"/>
        <end position="138"/>
    </location>
</feature>
<evidence type="ECO:0000259" key="1">
    <source>
        <dbReference type="Pfam" id="PF22322"/>
    </source>
</evidence>
<dbReference type="Proteomes" id="UP000677228">
    <property type="component" value="Unassembled WGS sequence"/>
</dbReference>
<sequence length="147" mass="16041">MAFQTLSVLVVVYADTSSEKAKCVIDVGIFSCGLAFVDSKLAEKAAQSLYPADTLANGIGDAFRHCFWSSLMTVHIGSDKAKKIADNHELFGSNSVKEQNMDYYNNEIGREIGRQILLSAIKPHEQTQVAQNKCSNAVTTEILQLAP</sequence>
<accession>A0A813VDR0</accession>
<dbReference type="Pfam" id="PF22322">
    <property type="entry name" value="DUF6973"/>
    <property type="match status" value="1"/>
</dbReference>
<keyword evidence="6" id="KW-1185">Reference proteome</keyword>
<dbReference type="AlphaFoldDB" id="A0A813VDR0"/>
<organism evidence="3 6">
    <name type="scientific">Didymodactylos carnosus</name>
    <dbReference type="NCBI Taxonomy" id="1234261"/>
    <lineage>
        <taxon>Eukaryota</taxon>
        <taxon>Metazoa</taxon>
        <taxon>Spiralia</taxon>
        <taxon>Gnathifera</taxon>
        <taxon>Rotifera</taxon>
        <taxon>Eurotatoria</taxon>
        <taxon>Bdelloidea</taxon>
        <taxon>Philodinida</taxon>
        <taxon>Philodinidae</taxon>
        <taxon>Didymodactylos</taxon>
    </lineage>
</organism>
<dbReference type="EMBL" id="CAJOBC010000794">
    <property type="protein sequence ID" value="CAF3626774.1"/>
    <property type="molecule type" value="Genomic_DNA"/>
</dbReference>
<dbReference type="Proteomes" id="UP000681722">
    <property type="component" value="Unassembled WGS sequence"/>
</dbReference>
<dbReference type="Proteomes" id="UP000663829">
    <property type="component" value="Unassembled WGS sequence"/>
</dbReference>
<protein>
    <recommendedName>
        <fullName evidence="1">DUF6973 domain-containing protein</fullName>
    </recommendedName>
</protein>
<gene>
    <name evidence="3" type="ORF">GPM918_LOCUS5485</name>
    <name evidence="2" type="ORF">OVA965_LOCUS6411</name>
    <name evidence="5" type="ORF">SRO942_LOCUS5485</name>
    <name evidence="4" type="ORF">TMI583_LOCUS6407</name>
</gene>
<proteinExistence type="predicted"/>
<evidence type="ECO:0000313" key="3">
    <source>
        <dbReference type="EMBL" id="CAF0839474.1"/>
    </source>
</evidence>
<dbReference type="Proteomes" id="UP000682733">
    <property type="component" value="Unassembled WGS sequence"/>
</dbReference>
<dbReference type="EMBL" id="CAJNOK010001925">
    <property type="protein sequence ID" value="CAF0836331.1"/>
    <property type="molecule type" value="Genomic_DNA"/>
</dbReference>
<reference evidence="3" key="1">
    <citation type="submission" date="2021-02" db="EMBL/GenBank/DDBJ databases">
        <authorList>
            <person name="Nowell W R."/>
        </authorList>
    </citation>
    <scope>NUCLEOTIDE SEQUENCE</scope>
</reference>
<dbReference type="InterPro" id="IPR054246">
    <property type="entry name" value="DUF6973"/>
</dbReference>
<evidence type="ECO:0000313" key="5">
    <source>
        <dbReference type="EMBL" id="CAF3626774.1"/>
    </source>
</evidence>
<evidence type="ECO:0000313" key="2">
    <source>
        <dbReference type="EMBL" id="CAF0836331.1"/>
    </source>
</evidence>
<comment type="caution">
    <text evidence="3">The sequence shown here is derived from an EMBL/GenBank/DDBJ whole genome shotgun (WGS) entry which is preliminary data.</text>
</comment>
<dbReference type="EMBL" id="CAJNOQ010000794">
    <property type="protein sequence ID" value="CAF0839474.1"/>
    <property type="molecule type" value="Genomic_DNA"/>
</dbReference>
<dbReference type="EMBL" id="CAJOBA010001925">
    <property type="protein sequence ID" value="CAF3621147.1"/>
    <property type="molecule type" value="Genomic_DNA"/>
</dbReference>
<dbReference type="OrthoDB" id="9991842at2759"/>
<evidence type="ECO:0000313" key="4">
    <source>
        <dbReference type="EMBL" id="CAF3621147.1"/>
    </source>
</evidence>